<evidence type="ECO:0000313" key="2">
    <source>
        <dbReference type="EMBL" id="KRM31143.1"/>
    </source>
</evidence>
<proteinExistence type="inferred from homology"/>
<comment type="similarity">
    <text evidence="1">Belongs to the ComF/GntX family.</text>
</comment>
<evidence type="ECO:0000256" key="1">
    <source>
        <dbReference type="ARBA" id="ARBA00008007"/>
    </source>
</evidence>
<dbReference type="eggNOG" id="COG1040">
    <property type="taxonomic scope" value="Bacteria"/>
</dbReference>
<dbReference type="Gene3D" id="3.40.50.2020">
    <property type="match status" value="1"/>
</dbReference>
<reference evidence="2 3" key="1">
    <citation type="journal article" date="2015" name="Genome Announc.">
        <title>Expanding the biotechnology potential of lactobacilli through comparative genomics of 213 strains and associated genera.</title>
        <authorList>
            <person name="Sun Z."/>
            <person name="Harris H.M."/>
            <person name="McCann A."/>
            <person name="Guo C."/>
            <person name="Argimon S."/>
            <person name="Zhang W."/>
            <person name="Yang X."/>
            <person name="Jeffery I.B."/>
            <person name="Cooney J.C."/>
            <person name="Kagawa T.F."/>
            <person name="Liu W."/>
            <person name="Song Y."/>
            <person name="Salvetti E."/>
            <person name="Wrobel A."/>
            <person name="Rasinkangas P."/>
            <person name="Parkhill J."/>
            <person name="Rea M.C."/>
            <person name="O'Sullivan O."/>
            <person name="Ritari J."/>
            <person name="Douillard F.P."/>
            <person name="Paul Ross R."/>
            <person name="Yang R."/>
            <person name="Briner A.E."/>
            <person name="Felis G.E."/>
            <person name="de Vos W.M."/>
            <person name="Barrangou R."/>
            <person name="Klaenhammer T.R."/>
            <person name="Caufield P.W."/>
            <person name="Cui Y."/>
            <person name="Zhang H."/>
            <person name="O'Toole P.W."/>
        </authorList>
    </citation>
    <scope>NUCLEOTIDE SEQUENCE [LARGE SCALE GENOMIC DNA]</scope>
    <source>
        <strain evidence="2 3">DSM 18527</strain>
    </source>
</reference>
<accession>A0A0R1XLL5</accession>
<dbReference type="STRING" id="1423734.FC83_GL001147"/>
<name>A0A0R1XLL5_9LACO</name>
<dbReference type="EMBL" id="AZGA01000084">
    <property type="protein sequence ID" value="KRM31143.1"/>
    <property type="molecule type" value="Genomic_DNA"/>
</dbReference>
<sequence>METFQRIPKDNICPICQRLDTKGAVCTQCQAWQQLWPNETLENKAIFYYNHEMQAFFQQYKGNGDYRLADSFQAPLQAALKPQPKQLFTFIPSAPSHFEKRGFDPVVGLFSGVVPLVSLLTKAETPQPQAQKSREARLNTPQFLTFTGGRRQLKGIQEIILLDDIYTTGRTLMHGRTCLRNAGFSGDLKTFCLVRA</sequence>
<comment type="caution">
    <text evidence="2">The sequence shown here is derived from an EMBL/GenBank/DDBJ whole genome shotgun (WGS) entry which is preliminary data.</text>
</comment>
<dbReference type="AlphaFoldDB" id="A0A0R1XLL5"/>
<dbReference type="InterPro" id="IPR000836">
    <property type="entry name" value="PRTase_dom"/>
</dbReference>
<dbReference type="CDD" id="cd06223">
    <property type="entry name" value="PRTases_typeI"/>
    <property type="match status" value="1"/>
</dbReference>
<dbReference type="InterPro" id="IPR051910">
    <property type="entry name" value="ComF/GntX_DNA_util-trans"/>
</dbReference>
<organism evidence="2 3">
    <name type="scientific">Agrilactobacillus composti DSM 18527 = JCM 14202</name>
    <dbReference type="NCBI Taxonomy" id="1423734"/>
    <lineage>
        <taxon>Bacteria</taxon>
        <taxon>Bacillati</taxon>
        <taxon>Bacillota</taxon>
        <taxon>Bacilli</taxon>
        <taxon>Lactobacillales</taxon>
        <taxon>Lactobacillaceae</taxon>
        <taxon>Agrilactobacillus</taxon>
    </lineage>
</organism>
<dbReference type="PATRIC" id="fig|1423734.3.peg.1159"/>
<keyword evidence="3" id="KW-1185">Reference proteome</keyword>
<dbReference type="SUPFAM" id="SSF53271">
    <property type="entry name" value="PRTase-like"/>
    <property type="match status" value="1"/>
</dbReference>
<evidence type="ECO:0000313" key="3">
    <source>
        <dbReference type="Proteomes" id="UP000051236"/>
    </source>
</evidence>
<dbReference type="InterPro" id="IPR029057">
    <property type="entry name" value="PRTase-like"/>
</dbReference>
<gene>
    <name evidence="2" type="ORF">FC83_GL001147</name>
</gene>
<protein>
    <submittedName>
        <fullName evidence="2">Late competence protein</fullName>
    </submittedName>
</protein>
<dbReference type="PANTHER" id="PTHR47505">
    <property type="entry name" value="DNA UTILIZATION PROTEIN YHGH"/>
    <property type="match status" value="1"/>
</dbReference>
<dbReference type="PANTHER" id="PTHR47505:SF1">
    <property type="entry name" value="DNA UTILIZATION PROTEIN YHGH"/>
    <property type="match status" value="1"/>
</dbReference>
<dbReference type="Proteomes" id="UP000051236">
    <property type="component" value="Unassembled WGS sequence"/>
</dbReference>